<organism evidence="10 11">
    <name type="scientific">Cinchona calisaya</name>
    <dbReference type="NCBI Taxonomy" id="153742"/>
    <lineage>
        <taxon>Eukaryota</taxon>
        <taxon>Viridiplantae</taxon>
        <taxon>Streptophyta</taxon>
        <taxon>Embryophyta</taxon>
        <taxon>Tracheophyta</taxon>
        <taxon>Spermatophyta</taxon>
        <taxon>Magnoliopsida</taxon>
        <taxon>eudicotyledons</taxon>
        <taxon>Gunneridae</taxon>
        <taxon>Pentapetalae</taxon>
        <taxon>asterids</taxon>
        <taxon>lamiids</taxon>
        <taxon>Gentianales</taxon>
        <taxon>Rubiaceae</taxon>
        <taxon>Cinchonoideae</taxon>
        <taxon>Cinchoneae</taxon>
        <taxon>Cinchona</taxon>
    </lineage>
</organism>
<evidence type="ECO:0000256" key="1">
    <source>
        <dbReference type="ARBA" id="ARBA00001971"/>
    </source>
</evidence>
<evidence type="ECO:0000256" key="6">
    <source>
        <dbReference type="ARBA" id="ARBA00023033"/>
    </source>
</evidence>
<sequence length="503" mass="57152">MELLYSSLLTLITLIFIISVKYHLRLKNRKLGPPSPPALPILGHLHLVKTAPHLAFQKLSAKYGPLISLRFGVRPMVVVSSPSLAEECLTKTNDIVFANRPHSISTKYLGYNNTTLVLAPYGDHWRNLRRVMAIHIFSSVSLHRFSSTWTEEIHFMVKKLYSSSSDDEKTGWKVADMSSLFAELVFNVIMKMAAGKRWPSDQPGDMFTPQMVTNLCDYVPILRWIGYGGLDKGVIDIHKKRDKILQDVIDESRNKEDAEGGWCSKETRKTIVQQLLSLQEAEPEYYTDEIVKGIIQIMFSAGTHSSAQTMKCAMSCLLNHPKILEKARNEIDKTKSSNFLDDSDLPKLPYLHCIINETLRIFPIAPTLLPHYSSEDCTIDGYKVSKGTTLMINAWAIHRDPNIWEEPIKFKPERFEGIDEGRWNEGFKFLPFGKGRRICPGAALAMRLVGLALGTLIQCFEWERIGPEMLDLEEKLGSIMDKAKPWKALYKPRPSMINLISQL</sequence>
<dbReference type="PROSITE" id="PS00086">
    <property type="entry name" value="CYTOCHROME_P450"/>
    <property type="match status" value="1"/>
</dbReference>
<dbReference type="PANTHER" id="PTHR47947:SF13">
    <property type="entry name" value="CYTOCHROME P450, FAMILY 81, SUBFAMILY K, POLYPEPTIDE 1-RELATED"/>
    <property type="match status" value="1"/>
</dbReference>
<evidence type="ECO:0000256" key="9">
    <source>
        <dbReference type="SAM" id="Phobius"/>
    </source>
</evidence>
<dbReference type="InterPro" id="IPR002401">
    <property type="entry name" value="Cyt_P450_E_grp-I"/>
</dbReference>
<comment type="caution">
    <text evidence="10">The sequence shown here is derived from an EMBL/GenBank/DDBJ whole genome shotgun (WGS) entry which is preliminary data.</text>
</comment>
<feature type="transmembrane region" description="Helical" evidence="9">
    <location>
        <begin position="6"/>
        <end position="24"/>
    </location>
</feature>
<keyword evidence="3 7" id="KW-0479">Metal-binding</keyword>
<dbReference type="PANTHER" id="PTHR47947">
    <property type="entry name" value="CYTOCHROME P450 82C3-RELATED"/>
    <property type="match status" value="1"/>
</dbReference>
<dbReference type="AlphaFoldDB" id="A0ABD2ZI71"/>
<dbReference type="FunFam" id="1.10.630.10:FF:000026">
    <property type="entry name" value="Cytochrome P450 82C4"/>
    <property type="match status" value="1"/>
</dbReference>
<dbReference type="Proteomes" id="UP001630127">
    <property type="component" value="Unassembled WGS sequence"/>
</dbReference>
<keyword evidence="11" id="KW-1185">Reference proteome</keyword>
<keyword evidence="9" id="KW-1133">Transmembrane helix</keyword>
<evidence type="ECO:0000313" key="10">
    <source>
        <dbReference type="EMBL" id="KAL3519164.1"/>
    </source>
</evidence>
<keyword evidence="9" id="KW-0812">Transmembrane</keyword>
<dbReference type="EMBL" id="JBJUIK010000009">
    <property type="protein sequence ID" value="KAL3519164.1"/>
    <property type="molecule type" value="Genomic_DNA"/>
</dbReference>
<evidence type="ECO:0000256" key="8">
    <source>
        <dbReference type="RuleBase" id="RU000461"/>
    </source>
</evidence>
<dbReference type="InterPro" id="IPR050651">
    <property type="entry name" value="Plant_Cytochrome_P450_Monoox"/>
</dbReference>
<keyword evidence="5 7" id="KW-0408">Iron</keyword>
<evidence type="ECO:0000256" key="5">
    <source>
        <dbReference type="ARBA" id="ARBA00023004"/>
    </source>
</evidence>
<accession>A0ABD2ZI71</accession>
<dbReference type="Gene3D" id="1.10.630.10">
    <property type="entry name" value="Cytochrome P450"/>
    <property type="match status" value="1"/>
</dbReference>
<evidence type="ECO:0000256" key="7">
    <source>
        <dbReference type="PIRSR" id="PIRSR602401-1"/>
    </source>
</evidence>
<dbReference type="Pfam" id="PF00067">
    <property type="entry name" value="p450"/>
    <property type="match status" value="1"/>
</dbReference>
<dbReference type="PRINTS" id="PR00463">
    <property type="entry name" value="EP450I"/>
</dbReference>
<dbReference type="GO" id="GO:0046872">
    <property type="term" value="F:metal ion binding"/>
    <property type="evidence" value="ECO:0007669"/>
    <property type="project" value="UniProtKB-KW"/>
</dbReference>
<gene>
    <name evidence="10" type="ORF">ACH5RR_021753</name>
</gene>
<dbReference type="CDD" id="cd20653">
    <property type="entry name" value="CYP81"/>
    <property type="match status" value="1"/>
</dbReference>
<dbReference type="InterPro" id="IPR036396">
    <property type="entry name" value="Cyt_P450_sf"/>
</dbReference>
<comment type="cofactor">
    <cofactor evidence="1 7">
        <name>heme</name>
        <dbReference type="ChEBI" id="CHEBI:30413"/>
    </cofactor>
</comment>
<dbReference type="InterPro" id="IPR017972">
    <property type="entry name" value="Cyt_P450_CS"/>
</dbReference>
<keyword evidence="4 8" id="KW-0560">Oxidoreductase</keyword>
<keyword evidence="2 7" id="KW-0349">Heme</keyword>
<keyword evidence="9" id="KW-0472">Membrane</keyword>
<dbReference type="SUPFAM" id="SSF48264">
    <property type="entry name" value="Cytochrome P450"/>
    <property type="match status" value="1"/>
</dbReference>
<evidence type="ECO:0000313" key="11">
    <source>
        <dbReference type="Proteomes" id="UP001630127"/>
    </source>
</evidence>
<evidence type="ECO:0000256" key="4">
    <source>
        <dbReference type="ARBA" id="ARBA00023002"/>
    </source>
</evidence>
<evidence type="ECO:0000256" key="2">
    <source>
        <dbReference type="ARBA" id="ARBA00022617"/>
    </source>
</evidence>
<evidence type="ECO:0000256" key="3">
    <source>
        <dbReference type="ARBA" id="ARBA00022723"/>
    </source>
</evidence>
<keyword evidence="6 8" id="KW-0503">Monooxygenase</keyword>
<proteinExistence type="inferred from homology"/>
<dbReference type="PRINTS" id="PR00385">
    <property type="entry name" value="P450"/>
</dbReference>
<protein>
    <recommendedName>
        <fullName evidence="12">Cytochrome P450</fullName>
    </recommendedName>
</protein>
<comment type="similarity">
    <text evidence="8">Belongs to the cytochrome P450 family.</text>
</comment>
<dbReference type="InterPro" id="IPR001128">
    <property type="entry name" value="Cyt_P450"/>
</dbReference>
<evidence type="ECO:0008006" key="12">
    <source>
        <dbReference type="Google" id="ProtNLM"/>
    </source>
</evidence>
<name>A0ABD2ZI71_9GENT</name>
<reference evidence="10 11" key="1">
    <citation type="submission" date="2024-11" db="EMBL/GenBank/DDBJ databases">
        <title>A near-complete genome assembly of Cinchona calisaya.</title>
        <authorList>
            <person name="Lian D.C."/>
            <person name="Zhao X.W."/>
            <person name="Wei L."/>
        </authorList>
    </citation>
    <scope>NUCLEOTIDE SEQUENCE [LARGE SCALE GENOMIC DNA]</scope>
    <source>
        <tissue evidence="10">Nenye</tissue>
    </source>
</reference>
<feature type="binding site" description="axial binding residue" evidence="7">
    <location>
        <position position="439"/>
    </location>
    <ligand>
        <name>heme</name>
        <dbReference type="ChEBI" id="CHEBI:30413"/>
    </ligand>
    <ligandPart>
        <name>Fe</name>
        <dbReference type="ChEBI" id="CHEBI:18248"/>
    </ligandPart>
</feature>
<dbReference type="GO" id="GO:0004497">
    <property type="term" value="F:monooxygenase activity"/>
    <property type="evidence" value="ECO:0007669"/>
    <property type="project" value="UniProtKB-KW"/>
</dbReference>